<dbReference type="SUPFAM" id="SSF55846">
    <property type="entry name" value="N-acetylmuramoyl-L-alanine amidase-like"/>
    <property type="match status" value="1"/>
</dbReference>
<evidence type="ECO:0000256" key="5">
    <source>
        <dbReference type="ARBA" id="ARBA00011901"/>
    </source>
</evidence>
<dbReference type="GO" id="GO:0009253">
    <property type="term" value="P:peptidoglycan catabolic process"/>
    <property type="evidence" value="ECO:0007669"/>
    <property type="project" value="InterPro"/>
</dbReference>
<evidence type="ECO:0000256" key="8">
    <source>
        <dbReference type="ARBA" id="ARBA00022801"/>
    </source>
</evidence>
<evidence type="ECO:0000256" key="4">
    <source>
        <dbReference type="ARBA" id="ARBA00007553"/>
    </source>
</evidence>
<evidence type="ECO:0000256" key="9">
    <source>
        <dbReference type="ARBA" id="ARBA00022833"/>
    </source>
</evidence>
<dbReference type="CDD" id="cd06583">
    <property type="entry name" value="PGRP"/>
    <property type="match status" value="1"/>
</dbReference>
<comment type="similarity">
    <text evidence="4">Belongs to the N-acetylmuramoyl-L-alanine amidase 2 family.</text>
</comment>
<keyword evidence="7" id="KW-0479">Metal-binding</keyword>
<dbReference type="GO" id="GO:0046872">
    <property type="term" value="F:metal ion binding"/>
    <property type="evidence" value="ECO:0007669"/>
    <property type="project" value="UniProtKB-KW"/>
</dbReference>
<evidence type="ECO:0000313" key="15">
    <source>
        <dbReference type="Proteomes" id="UP000295375"/>
    </source>
</evidence>
<dbReference type="RefSeq" id="WP_133593141.1">
    <property type="nucleotide sequence ID" value="NZ_CP037953.1"/>
</dbReference>
<evidence type="ECO:0000256" key="3">
    <source>
        <dbReference type="ARBA" id="ARBA00004496"/>
    </source>
</evidence>
<evidence type="ECO:0000256" key="6">
    <source>
        <dbReference type="ARBA" id="ARBA00022490"/>
    </source>
</evidence>
<keyword evidence="9" id="KW-0862">Zinc</keyword>
<accession>A0A4R6UHE6</accession>
<evidence type="ECO:0000256" key="10">
    <source>
        <dbReference type="ARBA" id="ARBA00023316"/>
    </source>
</evidence>
<sequence>MSYAPRYPDATFVESPNFDARPDPQDISLLVIHAISLPPESFGGPYVRQLFQGKLDAGAHPYFADIASLQVSAHFFVRRDGAVEQFVDCGMRAWHAGKSSFAGRERCNDFSIGIELEGSDNQPFADAQYSALVALTAWLLQEYPGLSPQRIVGHEHIAPGRKTDPGPYFDWARFRQELSDNRF</sequence>
<evidence type="ECO:0000259" key="13">
    <source>
        <dbReference type="SMART" id="SM00644"/>
    </source>
</evidence>
<evidence type="ECO:0000256" key="7">
    <source>
        <dbReference type="ARBA" id="ARBA00022723"/>
    </source>
</evidence>
<keyword evidence="6" id="KW-0963">Cytoplasm</keyword>
<dbReference type="Proteomes" id="UP000295375">
    <property type="component" value="Unassembled WGS sequence"/>
</dbReference>
<protein>
    <recommendedName>
        <fullName evidence="11">1,6-anhydro-N-acetylmuramyl-L-alanine amidase AmpD</fullName>
        <ecNumber evidence="5">3.5.1.28</ecNumber>
    </recommendedName>
    <alternativeName>
        <fullName evidence="12">N-acetylmuramoyl-L-alanine amidase</fullName>
    </alternativeName>
</protein>
<keyword evidence="8" id="KW-0378">Hydrolase</keyword>
<dbReference type="PANTHER" id="PTHR30417:SF4">
    <property type="entry name" value="1,6-ANHYDRO-N-ACETYLMURAMYL-L-ALANINE AMIDASE AMPD"/>
    <property type="match status" value="1"/>
</dbReference>
<dbReference type="Gene3D" id="3.40.80.10">
    <property type="entry name" value="Peptidoglycan recognition protein-like"/>
    <property type="match status" value="1"/>
</dbReference>
<dbReference type="InterPro" id="IPR002502">
    <property type="entry name" value="Amidase_domain"/>
</dbReference>
<dbReference type="GO" id="GO:0005737">
    <property type="term" value="C:cytoplasm"/>
    <property type="evidence" value="ECO:0007669"/>
    <property type="project" value="UniProtKB-SubCell"/>
</dbReference>
<evidence type="ECO:0000313" key="14">
    <source>
        <dbReference type="EMBL" id="TDQ44653.1"/>
    </source>
</evidence>
<keyword evidence="10" id="KW-0961">Cell wall biogenesis/degradation</keyword>
<dbReference type="EMBL" id="SNYM01000023">
    <property type="protein sequence ID" value="TDQ44653.1"/>
    <property type="molecule type" value="Genomic_DNA"/>
</dbReference>
<keyword evidence="15" id="KW-1185">Reference proteome</keyword>
<dbReference type="SMART" id="SM00644">
    <property type="entry name" value="Ami_2"/>
    <property type="match status" value="1"/>
</dbReference>
<name>A0A4R6UHE6_9GAMM</name>
<comment type="cofactor">
    <cofactor evidence="2">
        <name>Zn(2+)</name>
        <dbReference type="ChEBI" id="CHEBI:29105"/>
    </cofactor>
</comment>
<organism evidence="14 15">
    <name type="scientific">Permianibacter aggregans</name>
    <dbReference type="NCBI Taxonomy" id="1510150"/>
    <lineage>
        <taxon>Bacteria</taxon>
        <taxon>Pseudomonadati</taxon>
        <taxon>Pseudomonadota</taxon>
        <taxon>Gammaproteobacteria</taxon>
        <taxon>Pseudomonadales</taxon>
        <taxon>Pseudomonadaceae</taxon>
        <taxon>Permianibacter</taxon>
    </lineage>
</organism>
<dbReference type="GO" id="GO:0008745">
    <property type="term" value="F:N-acetylmuramoyl-L-alanine amidase activity"/>
    <property type="evidence" value="ECO:0007669"/>
    <property type="project" value="UniProtKB-EC"/>
</dbReference>
<comment type="catalytic activity">
    <reaction evidence="1">
        <text>Hydrolyzes the link between N-acetylmuramoyl residues and L-amino acid residues in certain cell-wall glycopeptides.</text>
        <dbReference type="EC" id="3.5.1.28"/>
    </reaction>
</comment>
<evidence type="ECO:0000256" key="12">
    <source>
        <dbReference type="ARBA" id="ARBA00042615"/>
    </source>
</evidence>
<comment type="subcellular location">
    <subcellularLocation>
        <location evidence="3">Cytoplasm</location>
    </subcellularLocation>
</comment>
<dbReference type="OrthoDB" id="9794842at2"/>
<dbReference type="InterPro" id="IPR051206">
    <property type="entry name" value="NAMLAA_amidase_2"/>
</dbReference>
<dbReference type="PANTHER" id="PTHR30417">
    <property type="entry name" value="N-ACETYLMURAMOYL-L-ALANINE AMIDASE AMID"/>
    <property type="match status" value="1"/>
</dbReference>
<comment type="caution">
    <text evidence="14">The sequence shown here is derived from an EMBL/GenBank/DDBJ whole genome shotgun (WGS) entry which is preliminary data.</text>
</comment>
<dbReference type="GO" id="GO:0009254">
    <property type="term" value="P:peptidoglycan turnover"/>
    <property type="evidence" value="ECO:0007669"/>
    <property type="project" value="TreeGrafter"/>
</dbReference>
<evidence type="ECO:0000256" key="2">
    <source>
        <dbReference type="ARBA" id="ARBA00001947"/>
    </source>
</evidence>
<dbReference type="NCBIfam" id="NF008758">
    <property type="entry name" value="PRK11789.1"/>
    <property type="match status" value="1"/>
</dbReference>
<feature type="domain" description="N-acetylmuramoyl-L-alanine amidase" evidence="13">
    <location>
        <begin position="15"/>
        <end position="166"/>
    </location>
</feature>
<gene>
    <name evidence="14" type="ORF">EV696_12357</name>
</gene>
<dbReference type="EC" id="3.5.1.28" evidence="5"/>
<dbReference type="AlphaFoldDB" id="A0A4R6UHE6"/>
<reference evidence="14 15" key="1">
    <citation type="submission" date="2019-03" db="EMBL/GenBank/DDBJ databases">
        <title>Genomic Encyclopedia of Type Strains, Phase IV (KMG-IV): sequencing the most valuable type-strain genomes for metagenomic binning, comparative biology and taxonomic classification.</title>
        <authorList>
            <person name="Goeker M."/>
        </authorList>
    </citation>
    <scope>NUCLEOTIDE SEQUENCE [LARGE SCALE GENOMIC DNA]</scope>
    <source>
        <strain evidence="14 15">DSM 103792</strain>
    </source>
</reference>
<dbReference type="Pfam" id="PF01510">
    <property type="entry name" value="Amidase_2"/>
    <property type="match status" value="1"/>
</dbReference>
<proteinExistence type="inferred from homology"/>
<dbReference type="InterPro" id="IPR036505">
    <property type="entry name" value="Amidase/PGRP_sf"/>
</dbReference>
<evidence type="ECO:0000256" key="11">
    <source>
        <dbReference type="ARBA" id="ARBA00039257"/>
    </source>
</evidence>
<evidence type="ECO:0000256" key="1">
    <source>
        <dbReference type="ARBA" id="ARBA00001561"/>
    </source>
</evidence>
<dbReference type="GO" id="GO:0071555">
    <property type="term" value="P:cell wall organization"/>
    <property type="evidence" value="ECO:0007669"/>
    <property type="project" value="UniProtKB-KW"/>
</dbReference>